<feature type="compositionally biased region" description="Basic and acidic residues" evidence="3">
    <location>
        <begin position="30"/>
        <end position="40"/>
    </location>
</feature>
<feature type="compositionally biased region" description="Polar residues" evidence="3">
    <location>
        <begin position="8"/>
        <end position="19"/>
    </location>
</feature>
<dbReference type="Gene3D" id="2.60.40.2840">
    <property type="match status" value="1"/>
</dbReference>
<feature type="coiled-coil region" evidence="2">
    <location>
        <begin position="266"/>
        <end position="381"/>
    </location>
</feature>
<dbReference type="Proteomes" id="UP000318571">
    <property type="component" value="Chromosome 1"/>
</dbReference>
<proteinExistence type="predicted"/>
<name>A0A553NSC9_TIGCA</name>
<dbReference type="InterPro" id="IPR051002">
    <property type="entry name" value="UBA_autophagy_assoc_protein"/>
</dbReference>
<evidence type="ECO:0000313" key="6">
    <source>
        <dbReference type="Proteomes" id="UP000318571"/>
    </source>
</evidence>
<gene>
    <name evidence="5" type="ORF">TCAL_01409</name>
</gene>
<dbReference type="Gene3D" id="6.20.250.40">
    <property type="match status" value="1"/>
</dbReference>
<feature type="region of interest" description="Disordered" evidence="3">
    <location>
        <begin position="1"/>
        <end position="57"/>
    </location>
</feature>
<feature type="domain" description="SKICH" evidence="4">
    <location>
        <begin position="69"/>
        <end position="164"/>
    </location>
</feature>
<dbReference type="InterPro" id="IPR041611">
    <property type="entry name" value="SKICH"/>
</dbReference>
<evidence type="ECO:0000256" key="1">
    <source>
        <dbReference type="ARBA" id="ARBA00023054"/>
    </source>
</evidence>
<dbReference type="AlphaFoldDB" id="A0A553NSC9"/>
<evidence type="ECO:0000313" key="5">
    <source>
        <dbReference type="EMBL" id="TRY68344.1"/>
    </source>
</evidence>
<protein>
    <recommendedName>
        <fullName evidence="4">SKICH domain-containing protein</fullName>
    </recommendedName>
</protein>
<sequence length="636" mass="71552">MDPVIAANHNTDQPASPSISDGDFTILDHLPGESETPIREADDDSSFTGQELGPIRPSPLMTQSRYSQVLFHDVPTSFPEDQDLLVRFSLNDETLDWQTGGWIGLFRLTHTRADQAVLKVPVSTDPPQFHVVFPAASLPRDPQYYQFQFIQWTGQCVGASLAFHLGPLPMDNQPEEALEVTADQGPIEVAEESRSESVQSLRSLSKVGVDEMNQDRMAELERNLAYYHKKCQVLEREAEFVKSERDMARMVEANLKSQHQQTDASLSRAKAKIEELVSMLTALTQSKQMATSEIQALAKEKDQIQSEVNALKETLSEREAKVETLEGCLSSLGHRHENLEMEKEALEKSFEHMKTLAAAERTKIEQELFEAKEQLETMEKSQKIVETNLTKSATVTEAATKVPSTKIEELELLVKDLQIGLREINASESKDEAGQTDKKDHNHGETTVDMLMQKMYTGGFISTEIEPIETDYSTPLMPQPVNKESEALDRSDLAELMKWAEEQDEPEEPTRNDSTSTNHDAELPVPVLEEVLTCPVCQEDFSGITPSQLRDHVDDHFPARLRCPICEREFAPDNSLVYQNHVHAHFSPDGDDFSLIGDFTDEYDSDARAMATPSQRSSSTVGNYANRFHQWLQNID</sequence>
<evidence type="ECO:0000259" key="4">
    <source>
        <dbReference type="Pfam" id="PF17751"/>
    </source>
</evidence>
<accession>A0A553NSC9</accession>
<evidence type="ECO:0000256" key="3">
    <source>
        <dbReference type="SAM" id="MobiDB-lite"/>
    </source>
</evidence>
<dbReference type="EMBL" id="VCGU01000010">
    <property type="protein sequence ID" value="TRY68344.1"/>
    <property type="molecule type" value="Genomic_DNA"/>
</dbReference>
<dbReference type="STRING" id="6832.A0A553NSC9"/>
<keyword evidence="1 2" id="KW-0175">Coiled coil</keyword>
<comment type="caution">
    <text evidence="5">The sequence shown here is derived from an EMBL/GenBank/DDBJ whole genome shotgun (WGS) entry which is preliminary data.</text>
</comment>
<evidence type="ECO:0000256" key="2">
    <source>
        <dbReference type="SAM" id="Coils"/>
    </source>
</evidence>
<keyword evidence="6" id="KW-1185">Reference proteome</keyword>
<dbReference type="PANTHER" id="PTHR31915:SF6">
    <property type="entry name" value="SKICH DOMAIN-CONTAINING PROTEIN"/>
    <property type="match status" value="1"/>
</dbReference>
<organism evidence="5 6">
    <name type="scientific">Tigriopus californicus</name>
    <name type="common">Marine copepod</name>
    <dbReference type="NCBI Taxonomy" id="6832"/>
    <lineage>
        <taxon>Eukaryota</taxon>
        <taxon>Metazoa</taxon>
        <taxon>Ecdysozoa</taxon>
        <taxon>Arthropoda</taxon>
        <taxon>Crustacea</taxon>
        <taxon>Multicrustacea</taxon>
        <taxon>Hexanauplia</taxon>
        <taxon>Copepoda</taxon>
        <taxon>Harpacticoida</taxon>
        <taxon>Harpacticidae</taxon>
        <taxon>Tigriopus</taxon>
    </lineage>
</organism>
<dbReference type="Gene3D" id="1.10.287.1490">
    <property type="match status" value="1"/>
</dbReference>
<reference evidence="5 6" key="1">
    <citation type="journal article" date="2018" name="Nat. Ecol. Evol.">
        <title>Genomic signatures of mitonuclear coevolution across populations of Tigriopus californicus.</title>
        <authorList>
            <person name="Barreto F.S."/>
            <person name="Watson E.T."/>
            <person name="Lima T.G."/>
            <person name="Willett C.S."/>
            <person name="Edmands S."/>
            <person name="Li W."/>
            <person name="Burton R.S."/>
        </authorList>
    </citation>
    <scope>NUCLEOTIDE SEQUENCE [LARGE SCALE GENOMIC DNA]</scope>
    <source>
        <strain evidence="5 6">San Diego</strain>
    </source>
</reference>
<dbReference type="PANTHER" id="PTHR31915">
    <property type="entry name" value="SKICH DOMAIN-CONTAINING PROTEIN"/>
    <property type="match status" value="1"/>
</dbReference>
<dbReference type="Pfam" id="PF17751">
    <property type="entry name" value="SKICH"/>
    <property type="match status" value="1"/>
</dbReference>